<protein>
    <recommendedName>
        <fullName evidence="4">Oxidoreductase-like protein</fullName>
    </recommendedName>
</protein>
<evidence type="ECO:0000313" key="3">
    <source>
        <dbReference type="Proteomes" id="UP000799428"/>
    </source>
</evidence>
<feature type="compositionally biased region" description="Polar residues" evidence="1">
    <location>
        <begin position="140"/>
        <end position="158"/>
    </location>
</feature>
<evidence type="ECO:0008006" key="4">
    <source>
        <dbReference type="Google" id="ProtNLM"/>
    </source>
</evidence>
<name>A0A6G1KGS6_9PLEO</name>
<sequence length="533" mass="59004">MSSQAVEARSLSTITSLASNPPAYPRNPTHVRHDQLVLYIARVPGSRDVFLTPMKPRDKVVTAEDIQSSLYFVHVEQPEDEQLIVPPPEPEYGQHHPGFADRPPAPIVQRKAMPPSFVPASMPVAPKRKPVPGTLAPINNFDNRQNINAPNHSQQSTGMLGPDYISRRSEDSLRFQKENDRPRFPPRRPTEQDAAISLTLIRRDPASSAQWNVASIKDSPILEVSSLASRALDSKRRTGAPVYIDITNPGYSKFLNNSHGGVMPHLAGHHSNLPTGPYNPINVPQEAQVDDDESVFHRRLWLEGAKYSNSGFGHRKMNSNESDIARQSPRSSQEGWSRERSSADLRRPDASPFLARDDQAYSTIQVSERQSSFRGYVFMSPWNGRCEFITGTGGGSLKCRHVVPGLQGAAPMAMPVSELRFNLPSSSKASTPRGDETTKLSSFFHRPRHSRHNSSVGDYRSSDVDNSRSSLDRLDLSLGQEFAGGGYGGKQAKLGKLIIEDEGLKMVDLLVAANVALWWRAYEKASRGDRGSF</sequence>
<evidence type="ECO:0000256" key="1">
    <source>
        <dbReference type="SAM" id="MobiDB-lite"/>
    </source>
</evidence>
<dbReference type="OrthoDB" id="5426191at2759"/>
<dbReference type="EMBL" id="MU005767">
    <property type="protein sequence ID" value="KAF2711682.1"/>
    <property type="molecule type" value="Genomic_DNA"/>
</dbReference>
<feature type="region of interest" description="Disordered" evidence="1">
    <location>
        <begin position="423"/>
        <end position="468"/>
    </location>
</feature>
<proteinExistence type="predicted"/>
<keyword evidence="3" id="KW-1185">Reference proteome</keyword>
<gene>
    <name evidence="2" type="ORF">K504DRAFT_489506</name>
</gene>
<evidence type="ECO:0000313" key="2">
    <source>
        <dbReference type="EMBL" id="KAF2711682.1"/>
    </source>
</evidence>
<feature type="region of interest" description="Disordered" evidence="1">
    <location>
        <begin position="118"/>
        <end position="165"/>
    </location>
</feature>
<reference evidence="2" key="1">
    <citation type="journal article" date="2020" name="Stud. Mycol.">
        <title>101 Dothideomycetes genomes: a test case for predicting lifestyles and emergence of pathogens.</title>
        <authorList>
            <person name="Haridas S."/>
            <person name="Albert R."/>
            <person name="Binder M."/>
            <person name="Bloem J."/>
            <person name="Labutti K."/>
            <person name="Salamov A."/>
            <person name="Andreopoulos B."/>
            <person name="Baker S."/>
            <person name="Barry K."/>
            <person name="Bills G."/>
            <person name="Bluhm B."/>
            <person name="Cannon C."/>
            <person name="Castanera R."/>
            <person name="Culley D."/>
            <person name="Daum C."/>
            <person name="Ezra D."/>
            <person name="Gonzalez J."/>
            <person name="Henrissat B."/>
            <person name="Kuo A."/>
            <person name="Liang C."/>
            <person name="Lipzen A."/>
            <person name="Lutzoni F."/>
            <person name="Magnuson J."/>
            <person name="Mondo S."/>
            <person name="Nolan M."/>
            <person name="Ohm R."/>
            <person name="Pangilinan J."/>
            <person name="Park H.-J."/>
            <person name="Ramirez L."/>
            <person name="Alfaro M."/>
            <person name="Sun H."/>
            <person name="Tritt A."/>
            <person name="Yoshinaga Y."/>
            <person name="Zwiers L.-H."/>
            <person name="Turgeon B."/>
            <person name="Goodwin S."/>
            <person name="Spatafora J."/>
            <person name="Crous P."/>
            <person name="Grigoriev I."/>
        </authorList>
    </citation>
    <scope>NUCLEOTIDE SEQUENCE</scope>
    <source>
        <strain evidence="2">CBS 279.74</strain>
    </source>
</reference>
<accession>A0A6G1KGS6</accession>
<feature type="compositionally biased region" description="Basic and acidic residues" evidence="1">
    <location>
        <begin position="173"/>
        <end position="191"/>
    </location>
</feature>
<feature type="compositionally biased region" description="Basic and acidic residues" evidence="1">
    <location>
        <begin position="336"/>
        <end position="356"/>
    </location>
</feature>
<dbReference type="AlphaFoldDB" id="A0A6G1KGS6"/>
<dbReference type="Proteomes" id="UP000799428">
    <property type="component" value="Unassembled WGS sequence"/>
</dbReference>
<organism evidence="2 3">
    <name type="scientific">Pleomassaria siparia CBS 279.74</name>
    <dbReference type="NCBI Taxonomy" id="1314801"/>
    <lineage>
        <taxon>Eukaryota</taxon>
        <taxon>Fungi</taxon>
        <taxon>Dikarya</taxon>
        <taxon>Ascomycota</taxon>
        <taxon>Pezizomycotina</taxon>
        <taxon>Dothideomycetes</taxon>
        <taxon>Pleosporomycetidae</taxon>
        <taxon>Pleosporales</taxon>
        <taxon>Pleomassariaceae</taxon>
        <taxon>Pleomassaria</taxon>
    </lineage>
</organism>
<feature type="region of interest" description="Disordered" evidence="1">
    <location>
        <begin position="173"/>
        <end position="192"/>
    </location>
</feature>
<feature type="region of interest" description="Disordered" evidence="1">
    <location>
        <begin position="312"/>
        <end position="356"/>
    </location>
</feature>